<dbReference type="Gene3D" id="3.10.129.10">
    <property type="entry name" value="Hotdog Thioesterase"/>
    <property type="match status" value="1"/>
</dbReference>
<comment type="caution">
    <text evidence="2">The sequence shown here is derived from an EMBL/GenBank/DDBJ whole genome shotgun (WGS) entry which is preliminary data.</text>
</comment>
<evidence type="ECO:0000313" key="3">
    <source>
        <dbReference type="Proteomes" id="UP001431019"/>
    </source>
</evidence>
<dbReference type="InterPro" id="IPR029069">
    <property type="entry name" value="HotDog_dom_sf"/>
</dbReference>
<dbReference type="InterPro" id="IPR016776">
    <property type="entry name" value="ApeP-like_dehydratase"/>
</dbReference>
<sequence>MATSSPNSHKTGDAPTGVERAAVGPASVEPGGTAPTSGVPPSVEALARQPIESIIPHRGSMLLLDAVDTFADTTLSAYAGVDPHAWYADADGAMPAWIGIELMAQAIAAHVALLAMRGGGHARPGVLLGSRSYEAAQPAFRAGAKLRIQVTELLRSEAGHGAYECTIDDGDARCAEAVIKVFQPPDFQTFIEGSFNP</sequence>
<dbReference type="Proteomes" id="UP001431019">
    <property type="component" value="Unassembled WGS sequence"/>
</dbReference>
<dbReference type="RefSeq" id="WP_230511316.1">
    <property type="nucleotide sequence ID" value="NZ_JAJITD010000010.1"/>
</dbReference>
<dbReference type="SUPFAM" id="SSF54637">
    <property type="entry name" value="Thioesterase/thiol ester dehydrase-isomerase"/>
    <property type="match status" value="1"/>
</dbReference>
<reference evidence="2 3" key="1">
    <citation type="submission" date="2021-11" db="EMBL/GenBank/DDBJ databases">
        <authorList>
            <person name="Oh E.-T."/>
            <person name="Kim S.-B."/>
        </authorList>
    </citation>
    <scope>NUCLEOTIDE SEQUENCE [LARGE SCALE GENOMIC DNA]</scope>
    <source>
        <strain evidence="2 3">MMS20-SJTR3</strain>
    </source>
</reference>
<gene>
    <name evidence="2" type="ORF">LJ656_21180</name>
</gene>
<keyword evidence="3" id="KW-1185">Reference proteome</keyword>
<dbReference type="CDD" id="cd01289">
    <property type="entry name" value="FabA_like"/>
    <property type="match status" value="1"/>
</dbReference>
<feature type="region of interest" description="Disordered" evidence="1">
    <location>
        <begin position="1"/>
        <end position="42"/>
    </location>
</feature>
<dbReference type="EMBL" id="JAJITD010000010">
    <property type="protein sequence ID" value="MCC8395108.1"/>
    <property type="molecule type" value="Genomic_DNA"/>
</dbReference>
<dbReference type="Pfam" id="PF22817">
    <property type="entry name" value="ApeP-like"/>
    <property type="match status" value="1"/>
</dbReference>
<accession>A0ABS8JYX3</accession>
<protein>
    <submittedName>
        <fullName evidence="2">Hotdog family protein</fullName>
    </submittedName>
</protein>
<organism evidence="2 3">
    <name type="scientific">Paraburkholderia sejongensis</name>
    <dbReference type="NCBI Taxonomy" id="2886946"/>
    <lineage>
        <taxon>Bacteria</taxon>
        <taxon>Pseudomonadati</taxon>
        <taxon>Pseudomonadota</taxon>
        <taxon>Betaproteobacteria</taxon>
        <taxon>Burkholderiales</taxon>
        <taxon>Burkholderiaceae</taxon>
        <taxon>Paraburkholderia</taxon>
    </lineage>
</organism>
<evidence type="ECO:0000313" key="2">
    <source>
        <dbReference type="EMBL" id="MCC8395108.1"/>
    </source>
</evidence>
<proteinExistence type="predicted"/>
<evidence type="ECO:0000256" key="1">
    <source>
        <dbReference type="SAM" id="MobiDB-lite"/>
    </source>
</evidence>
<name>A0ABS8JYX3_9BURK</name>